<evidence type="ECO:0000313" key="1">
    <source>
        <dbReference type="EMBL" id="PKR56386.1"/>
    </source>
</evidence>
<protein>
    <submittedName>
        <fullName evidence="1">Uncharacterized protein</fullName>
    </submittedName>
</protein>
<keyword evidence="2" id="KW-1185">Reference proteome</keyword>
<proteinExistence type="predicted"/>
<name>A0A2N3L0Y7_9PROT</name>
<accession>A0A2N3L0Y7</accession>
<dbReference type="Proteomes" id="UP000233332">
    <property type="component" value="Unassembled WGS sequence"/>
</dbReference>
<sequence>MLMKVSELEGRALNWACAFLLWGSPWSAWDKRKGGYFWEGHHSFPGMWSISAKSGPIGDKEFNPSGNWAHTGILVDEFRLTIRDLRHYAEGKFVVSCEYTGEDDDYTVEAQPNKDAKIAICHAVCMTENGNDEIEIPDELCGVAV</sequence>
<dbReference type="RefSeq" id="WP_101304991.1">
    <property type="nucleotide sequence ID" value="NZ_NXGX01000015.1"/>
</dbReference>
<dbReference type="EMBL" id="NXGX01000015">
    <property type="protein sequence ID" value="PKR56386.1"/>
    <property type="molecule type" value="Genomic_DNA"/>
</dbReference>
<dbReference type="AlphaFoldDB" id="A0A2N3L0Y7"/>
<evidence type="ECO:0000313" key="2">
    <source>
        <dbReference type="Proteomes" id="UP000233332"/>
    </source>
</evidence>
<gene>
    <name evidence="1" type="ORF">COO92_21515</name>
</gene>
<reference evidence="1 2" key="1">
    <citation type="submission" date="2017-09" db="EMBL/GenBank/DDBJ databases">
        <title>Biodiversity and function of Thalassospira species in the particle-attached aromatic-hydrocarbon-degrading consortia from the surface seawater of the China South Sea.</title>
        <authorList>
            <person name="Dong C."/>
            <person name="Lai Q."/>
            <person name="Shao Z."/>
        </authorList>
    </citation>
    <scope>NUCLEOTIDE SEQUENCE [LARGE SCALE GENOMIC DNA]</scope>
    <source>
        <strain evidence="1 2">139Z-12</strain>
    </source>
</reference>
<comment type="caution">
    <text evidence="1">The sequence shown here is derived from an EMBL/GenBank/DDBJ whole genome shotgun (WGS) entry which is preliminary data.</text>
</comment>
<organism evidence="1 2">
    <name type="scientific">Thalassospira lohafexi</name>
    <dbReference type="NCBI Taxonomy" id="744227"/>
    <lineage>
        <taxon>Bacteria</taxon>
        <taxon>Pseudomonadati</taxon>
        <taxon>Pseudomonadota</taxon>
        <taxon>Alphaproteobacteria</taxon>
        <taxon>Rhodospirillales</taxon>
        <taxon>Thalassospiraceae</taxon>
        <taxon>Thalassospira</taxon>
    </lineage>
</organism>